<accession>F4RMN8</accession>
<dbReference type="Proteomes" id="UP000001072">
    <property type="component" value="Unassembled WGS sequence"/>
</dbReference>
<evidence type="ECO:0000313" key="4">
    <source>
        <dbReference type="Proteomes" id="UP000001072"/>
    </source>
</evidence>
<dbReference type="GeneID" id="18930095"/>
<evidence type="ECO:0000256" key="1">
    <source>
        <dbReference type="SAM" id="Coils"/>
    </source>
</evidence>
<proteinExistence type="predicted"/>
<dbReference type="EMBL" id="GL883109">
    <property type="protein sequence ID" value="EGG06349.1"/>
    <property type="molecule type" value="Genomic_DNA"/>
</dbReference>
<sequence length="274" mass="32160">MDCVPYQRCFMQLAYILLIWNADTLGQPLKGKEQIFPQGLHEMEDFTEQVDLRSQFGTGFEFGDSFCDSERRLNGKPTLRFLFQQEDRENTQKEKLRKENEAMQKLYNKLMNPSDHFSPATYDLPSPRKKATRKLKWSQIEKLKPNELIDYISNFNKQVKLSKYEWEKAEDAERFSEESLYQPAVTRFLKTIRKGDRPIALTNKLKQIRESTKSISPPTIDDTILDRLVLRRFIKDQGLSLDEVDKAHQYSKSLQQDAFEYANKHITSGKQSSI</sequence>
<feature type="coiled-coil region" evidence="1">
    <location>
        <begin position="79"/>
        <end position="106"/>
    </location>
</feature>
<dbReference type="KEGG" id="mlr:MELLADRAFT_63447"/>
<evidence type="ECO:0000256" key="2">
    <source>
        <dbReference type="SAM" id="SignalP"/>
    </source>
</evidence>
<dbReference type="AlphaFoldDB" id="F4RMN8"/>
<keyword evidence="2" id="KW-0732">Signal</keyword>
<gene>
    <name evidence="3" type="ORF">MELLADRAFT_63447</name>
</gene>
<dbReference type="RefSeq" id="XP_007410587.1">
    <property type="nucleotide sequence ID" value="XM_007410525.1"/>
</dbReference>
<protein>
    <recommendedName>
        <fullName evidence="5">Secreted protein</fullName>
    </recommendedName>
</protein>
<evidence type="ECO:0000313" key="3">
    <source>
        <dbReference type="EMBL" id="EGG06349.1"/>
    </source>
</evidence>
<organism evidence="4">
    <name type="scientific">Melampsora larici-populina (strain 98AG31 / pathotype 3-4-7)</name>
    <name type="common">Poplar leaf rust fungus</name>
    <dbReference type="NCBI Taxonomy" id="747676"/>
    <lineage>
        <taxon>Eukaryota</taxon>
        <taxon>Fungi</taxon>
        <taxon>Dikarya</taxon>
        <taxon>Basidiomycota</taxon>
        <taxon>Pucciniomycotina</taxon>
        <taxon>Pucciniomycetes</taxon>
        <taxon>Pucciniales</taxon>
        <taxon>Melampsoraceae</taxon>
        <taxon>Melampsora</taxon>
    </lineage>
</organism>
<feature type="chain" id="PRO_5003321688" description="Secreted protein" evidence="2">
    <location>
        <begin position="27"/>
        <end position="274"/>
    </location>
</feature>
<dbReference type="VEuPathDB" id="FungiDB:MELLADRAFT_63447"/>
<keyword evidence="1" id="KW-0175">Coiled coil</keyword>
<dbReference type="OrthoDB" id="10419820at2759"/>
<feature type="signal peptide" evidence="2">
    <location>
        <begin position="1"/>
        <end position="26"/>
    </location>
</feature>
<name>F4RMN8_MELLP</name>
<keyword evidence="4" id="KW-1185">Reference proteome</keyword>
<reference evidence="4" key="1">
    <citation type="journal article" date="2011" name="Proc. Natl. Acad. Sci. U.S.A.">
        <title>Obligate biotrophy features unraveled by the genomic analysis of rust fungi.</title>
        <authorList>
            <person name="Duplessis S."/>
            <person name="Cuomo C.A."/>
            <person name="Lin Y.-C."/>
            <person name="Aerts A."/>
            <person name="Tisserant E."/>
            <person name="Veneault-Fourrey C."/>
            <person name="Joly D.L."/>
            <person name="Hacquard S."/>
            <person name="Amselem J."/>
            <person name="Cantarel B.L."/>
            <person name="Chiu R."/>
            <person name="Coutinho P.M."/>
            <person name="Feau N."/>
            <person name="Field M."/>
            <person name="Frey P."/>
            <person name="Gelhaye E."/>
            <person name="Goldberg J."/>
            <person name="Grabherr M.G."/>
            <person name="Kodira C.D."/>
            <person name="Kohler A."/>
            <person name="Kuees U."/>
            <person name="Lindquist E.A."/>
            <person name="Lucas S.M."/>
            <person name="Mago R."/>
            <person name="Mauceli E."/>
            <person name="Morin E."/>
            <person name="Murat C."/>
            <person name="Pangilinan J.L."/>
            <person name="Park R."/>
            <person name="Pearson M."/>
            <person name="Quesneville H."/>
            <person name="Rouhier N."/>
            <person name="Sakthikumar S."/>
            <person name="Salamov A.A."/>
            <person name="Schmutz J."/>
            <person name="Selles B."/>
            <person name="Shapiro H."/>
            <person name="Tanguay P."/>
            <person name="Tuskan G.A."/>
            <person name="Henrissat B."/>
            <person name="Van de Peer Y."/>
            <person name="Rouze P."/>
            <person name="Ellis J.G."/>
            <person name="Dodds P.N."/>
            <person name="Schein J.E."/>
            <person name="Zhong S."/>
            <person name="Hamelin R.C."/>
            <person name="Grigoriev I.V."/>
            <person name="Szabo L.J."/>
            <person name="Martin F."/>
        </authorList>
    </citation>
    <scope>NUCLEOTIDE SEQUENCE [LARGE SCALE GENOMIC DNA]</scope>
    <source>
        <strain evidence="4">98AG31 / pathotype 3-4-7</strain>
    </source>
</reference>
<dbReference type="InParanoid" id="F4RMN8"/>
<evidence type="ECO:0008006" key="5">
    <source>
        <dbReference type="Google" id="ProtNLM"/>
    </source>
</evidence>
<dbReference type="HOGENOM" id="CLU_1015916_0_0_1"/>